<organism evidence="1 2">
    <name type="scientific">Mucilaginibacter gotjawali</name>
    <dbReference type="NCBI Taxonomy" id="1550579"/>
    <lineage>
        <taxon>Bacteria</taxon>
        <taxon>Pseudomonadati</taxon>
        <taxon>Bacteroidota</taxon>
        <taxon>Sphingobacteriia</taxon>
        <taxon>Sphingobacteriales</taxon>
        <taxon>Sphingobacteriaceae</taxon>
        <taxon>Mucilaginibacter</taxon>
    </lineage>
</organism>
<evidence type="ECO:0000313" key="1">
    <source>
        <dbReference type="EMBL" id="BAU54653.1"/>
    </source>
</evidence>
<accession>A0A110B2W9</accession>
<sequence>MAMLKFQLKSTGENYPADFNLQTITMENQQPTDQTINLLLNIFADICIGKNLILHLSDIYASLANLEISIKNAKINDEPTQKRESLLTELQQMEKLILDQLKEP</sequence>
<reference evidence="1 2" key="1">
    <citation type="submission" date="2015-12" db="EMBL/GenBank/DDBJ databases">
        <title>Genome sequence of Mucilaginibacter gotjawali.</title>
        <authorList>
            <person name="Lee J.S."/>
            <person name="Lee K.C."/>
            <person name="Kim K.K."/>
            <person name="Lee B.W."/>
        </authorList>
    </citation>
    <scope>NUCLEOTIDE SEQUENCE [LARGE SCALE GENOMIC DNA]</scope>
    <source>
        <strain evidence="1 2">SA3-7</strain>
    </source>
</reference>
<dbReference type="RefSeq" id="WP_157750569.1">
    <property type="nucleotide sequence ID" value="NZ_AP017313.1"/>
</dbReference>
<dbReference type="KEGG" id="mgot:MgSA37_02831"/>
<name>A0A110B2W9_9SPHI</name>
<dbReference type="EMBL" id="AP017313">
    <property type="protein sequence ID" value="BAU54653.1"/>
    <property type="molecule type" value="Genomic_DNA"/>
</dbReference>
<gene>
    <name evidence="1" type="ORF">MgSA37_02831</name>
</gene>
<evidence type="ECO:0000313" key="2">
    <source>
        <dbReference type="Proteomes" id="UP000218263"/>
    </source>
</evidence>
<protein>
    <submittedName>
        <fullName evidence="1">Uncharacterized protein</fullName>
    </submittedName>
</protein>
<proteinExistence type="predicted"/>
<keyword evidence="2" id="KW-1185">Reference proteome</keyword>
<dbReference type="AlphaFoldDB" id="A0A110B2W9"/>
<dbReference type="Proteomes" id="UP000218263">
    <property type="component" value="Chromosome"/>
</dbReference>